<name>A0A392W1F0_9FABA</name>
<evidence type="ECO:0000313" key="1">
    <source>
        <dbReference type="EMBL" id="MCI94494.1"/>
    </source>
</evidence>
<organism evidence="1 2">
    <name type="scientific">Trifolium medium</name>
    <dbReference type="NCBI Taxonomy" id="97028"/>
    <lineage>
        <taxon>Eukaryota</taxon>
        <taxon>Viridiplantae</taxon>
        <taxon>Streptophyta</taxon>
        <taxon>Embryophyta</taxon>
        <taxon>Tracheophyta</taxon>
        <taxon>Spermatophyta</taxon>
        <taxon>Magnoliopsida</taxon>
        <taxon>eudicotyledons</taxon>
        <taxon>Gunneridae</taxon>
        <taxon>Pentapetalae</taxon>
        <taxon>rosids</taxon>
        <taxon>fabids</taxon>
        <taxon>Fabales</taxon>
        <taxon>Fabaceae</taxon>
        <taxon>Papilionoideae</taxon>
        <taxon>50 kb inversion clade</taxon>
        <taxon>NPAAA clade</taxon>
        <taxon>Hologalegina</taxon>
        <taxon>IRL clade</taxon>
        <taxon>Trifolieae</taxon>
        <taxon>Trifolium</taxon>
    </lineage>
</organism>
<dbReference type="Proteomes" id="UP000265520">
    <property type="component" value="Unassembled WGS sequence"/>
</dbReference>
<protein>
    <submittedName>
        <fullName evidence="1">Uncharacterized protein</fullName>
    </submittedName>
</protein>
<keyword evidence="2" id="KW-1185">Reference proteome</keyword>
<sequence length="33" mass="3513">MRVAQTTVAKATLARHTARCAIQGCALRNGQSQ</sequence>
<evidence type="ECO:0000313" key="2">
    <source>
        <dbReference type="Proteomes" id="UP000265520"/>
    </source>
</evidence>
<comment type="caution">
    <text evidence="1">The sequence shown here is derived from an EMBL/GenBank/DDBJ whole genome shotgun (WGS) entry which is preliminary data.</text>
</comment>
<proteinExistence type="predicted"/>
<feature type="non-terminal residue" evidence="1">
    <location>
        <position position="33"/>
    </location>
</feature>
<dbReference type="AlphaFoldDB" id="A0A392W1F0"/>
<reference evidence="1 2" key="1">
    <citation type="journal article" date="2018" name="Front. Plant Sci.">
        <title>Red Clover (Trifolium pratense) and Zigzag Clover (T. medium) - A Picture of Genomic Similarities and Differences.</title>
        <authorList>
            <person name="Dluhosova J."/>
            <person name="Istvanek J."/>
            <person name="Nedelnik J."/>
            <person name="Repkova J."/>
        </authorList>
    </citation>
    <scope>NUCLEOTIDE SEQUENCE [LARGE SCALE GENOMIC DNA]</scope>
    <source>
        <strain evidence="2">cv. 10/8</strain>
        <tissue evidence="1">Leaf</tissue>
    </source>
</reference>
<accession>A0A392W1F0</accession>
<dbReference type="EMBL" id="LXQA011357626">
    <property type="protein sequence ID" value="MCI94494.1"/>
    <property type="molecule type" value="Genomic_DNA"/>
</dbReference>